<dbReference type="Pfam" id="PF01804">
    <property type="entry name" value="Penicil_amidase"/>
    <property type="match status" value="1"/>
</dbReference>
<dbReference type="KEGG" id="svo:SVI_1186"/>
<evidence type="ECO:0000256" key="5">
    <source>
        <dbReference type="PIRSR" id="PIRSR001227-1"/>
    </source>
</evidence>
<proteinExistence type="inferred from homology"/>
<sequence>MMTKIIKILLVSTLSLIFIFLSTAYFGLHLSLPKLSGQFRSGHLFESVTIERDRLGTVIIHGQNRQDVAYALGFAHGQDRFFQMDLLRRNSAGELAEIFGKKALKLDKSRRFHQLRKRAEKTVAKMDPKQKLLLQTYANGVNAAVAEQNLSSFEYLLTGTSPQKWQPADSLLVIFSMYLDLQGNTPKRDMALTQIKRLYGEQMLAFVTQNSPYQAALDSSILPIEDILTPELEPQLLATALMSTIEEPIDIGSNNWAVTGALTMSGRAMLSDDMHLSFGVPIIWYRAQLNYPSATGETIQVTGVSLPGAPAIVVGTNNKVAWGFTNAYIDTADWIAIDENELLTTEIEVIKLPGSLSSIKYPLLLSKFGPVKRVNGQDYALAWVAHQDYAVDMELLGLETISNVQEGLALATSFGIPIQNLMLVDSKGNAAWKPAGAVPSRTNPANVAQSPDSFQGVLWGIDETELPQVLNPEHGRLWSANSRVISAEEFSRFGDGGYALGARSQQIRDRLFESEQFTEQDFYRLQLDNKAKFLTPWHDYLINLLSDEPVRFAKDIQFIRDWQACACADSVGYTLVRSFRAKLLDASFAPIETGLKQINVSLSPIKRYLEPAMWQLLEDEPSSWLPEPFLNWNKFAIQAYADSTQELLDKHSDNGALDSLNWGKVNALRIQHPFSKQMPLLSTLLDMPTVTGFGDSFMPAVQRSSFGASQRFIVQPGLESQAIMVIPGGQSGHPLSDYYRAGFDEYANHESTPLLPGNILHKITIQAVN</sequence>
<evidence type="ECO:0000256" key="2">
    <source>
        <dbReference type="ARBA" id="ARBA00022801"/>
    </source>
</evidence>
<evidence type="ECO:0000313" key="8">
    <source>
        <dbReference type="Proteomes" id="UP000002350"/>
    </source>
</evidence>
<gene>
    <name evidence="7" type="ordered locus">SVI_1186</name>
</gene>
<dbReference type="EMBL" id="AP011177">
    <property type="protein sequence ID" value="BAJ01157.1"/>
    <property type="molecule type" value="Genomic_DNA"/>
</dbReference>
<dbReference type="GO" id="GO:0017000">
    <property type="term" value="P:antibiotic biosynthetic process"/>
    <property type="evidence" value="ECO:0007669"/>
    <property type="project" value="InterPro"/>
</dbReference>
<dbReference type="SUPFAM" id="SSF56235">
    <property type="entry name" value="N-terminal nucleophile aminohydrolases (Ntn hydrolases)"/>
    <property type="match status" value="1"/>
</dbReference>
<dbReference type="GO" id="GO:0046872">
    <property type="term" value="F:metal ion binding"/>
    <property type="evidence" value="ECO:0007669"/>
    <property type="project" value="UniProtKB-KW"/>
</dbReference>
<feature type="binding site" evidence="6">
    <location>
        <position position="330"/>
    </location>
    <ligand>
        <name>Ca(2+)</name>
        <dbReference type="ChEBI" id="CHEBI:29108"/>
    </ligand>
</feature>
<keyword evidence="3" id="KW-0865">Zymogen</keyword>
<dbReference type="Gene3D" id="2.30.120.10">
    <property type="match status" value="1"/>
</dbReference>
<dbReference type="AlphaFoldDB" id="D4ZHK8"/>
<dbReference type="PANTHER" id="PTHR34218:SF4">
    <property type="entry name" value="ACYL-HOMOSERINE LACTONE ACYLASE QUIP"/>
    <property type="match status" value="1"/>
</dbReference>
<dbReference type="MEROPS" id="S45.003"/>
<evidence type="ECO:0000256" key="4">
    <source>
        <dbReference type="ARBA" id="ARBA00038735"/>
    </source>
</evidence>
<dbReference type="Gene3D" id="1.10.1400.10">
    <property type="match status" value="1"/>
</dbReference>
<evidence type="ECO:0000313" key="7">
    <source>
        <dbReference type="EMBL" id="BAJ01157.1"/>
    </source>
</evidence>
<comment type="subunit">
    <text evidence="4">Heterodimer of an alpha subunit and a beta subunit processed from the same precursor.</text>
</comment>
<dbReference type="InterPro" id="IPR043146">
    <property type="entry name" value="Penicillin_amidase_N_B-knob"/>
</dbReference>
<feature type="active site" description="Nucleophile" evidence="5">
    <location>
        <position position="253"/>
    </location>
</feature>
<evidence type="ECO:0000256" key="1">
    <source>
        <dbReference type="ARBA" id="ARBA00006586"/>
    </source>
</evidence>
<dbReference type="Gene3D" id="1.10.439.10">
    <property type="entry name" value="Penicillin Amidohydrolase, domain 1"/>
    <property type="match status" value="1"/>
</dbReference>
<name>D4ZHK8_SHEVD</name>
<dbReference type="Gene3D" id="3.60.20.10">
    <property type="entry name" value="Glutamine Phosphoribosylpyrophosphate, subunit 1, domain 1"/>
    <property type="match status" value="1"/>
</dbReference>
<dbReference type="CDD" id="cd03747">
    <property type="entry name" value="Ntn_PGA_like"/>
    <property type="match status" value="1"/>
</dbReference>
<dbReference type="InterPro" id="IPR029055">
    <property type="entry name" value="Ntn_hydrolases_N"/>
</dbReference>
<accession>D4ZHK8</accession>
<keyword evidence="6" id="KW-0106">Calcium</keyword>
<evidence type="ECO:0000256" key="6">
    <source>
        <dbReference type="PIRSR" id="PIRSR001227-2"/>
    </source>
</evidence>
<dbReference type="GO" id="GO:0016811">
    <property type="term" value="F:hydrolase activity, acting on carbon-nitrogen (but not peptide) bonds, in linear amides"/>
    <property type="evidence" value="ECO:0007669"/>
    <property type="project" value="InterPro"/>
</dbReference>
<dbReference type="STRING" id="637905.SVI_1186"/>
<comment type="cofactor">
    <cofactor evidence="6">
        <name>Ca(2+)</name>
        <dbReference type="ChEBI" id="CHEBI:29108"/>
    </cofactor>
    <text evidence="6">Binds 1 Ca(2+) ion per dimer.</text>
</comment>
<keyword evidence="6" id="KW-0479">Metal-binding</keyword>
<organism evidence="7 8">
    <name type="scientific">Shewanella violacea (strain JCM 10179 / CIP 106290 / LMG 19151 / DSS12)</name>
    <dbReference type="NCBI Taxonomy" id="637905"/>
    <lineage>
        <taxon>Bacteria</taxon>
        <taxon>Pseudomonadati</taxon>
        <taxon>Pseudomonadota</taxon>
        <taxon>Gammaproteobacteria</taxon>
        <taxon>Alteromonadales</taxon>
        <taxon>Shewanellaceae</taxon>
        <taxon>Shewanella</taxon>
    </lineage>
</organism>
<dbReference type="InterPro" id="IPR002692">
    <property type="entry name" value="S45"/>
</dbReference>
<dbReference type="InterPro" id="IPR043147">
    <property type="entry name" value="Penicillin_amidase_A-knob"/>
</dbReference>
<keyword evidence="8" id="KW-1185">Reference proteome</keyword>
<protein>
    <submittedName>
        <fullName evidence="7">Penicillin amidase family protein</fullName>
    </submittedName>
</protein>
<dbReference type="PANTHER" id="PTHR34218">
    <property type="entry name" value="PEPTIDASE S45 PENICILLIN AMIDASE"/>
    <property type="match status" value="1"/>
</dbReference>
<dbReference type="InterPro" id="IPR023343">
    <property type="entry name" value="Penicillin_amidase_dom1"/>
</dbReference>
<evidence type="ECO:0000256" key="3">
    <source>
        <dbReference type="ARBA" id="ARBA00023145"/>
    </source>
</evidence>
<feature type="binding site" evidence="6">
    <location>
        <position position="333"/>
    </location>
    <ligand>
        <name>Ca(2+)</name>
        <dbReference type="ChEBI" id="CHEBI:29108"/>
    </ligand>
</feature>
<reference evidence="8" key="1">
    <citation type="journal article" date="2010" name="Mol. Biosyst.">
        <title>Complete genome sequence and comparative analysis of Shewanella violacea, a psychrophilic and piezophilic bacterium from deep sea floor sediments.</title>
        <authorList>
            <person name="Aono E."/>
            <person name="Baba T."/>
            <person name="Ara T."/>
            <person name="Nishi T."/>
            <person name="Nakamichi T."/>
            <person name="Inamoto E."/>
            <person name="Toyonaga H."/>
            <person name="Hasegawa M."/>
            <person name="Takai Y."/>
            <person name="Okumura Y."/>
            <person name="Baba M."/>
            <person name="Tomita M."/>
            <person name="Kato C."/>
            <person name="Oshima T."/>
            <person name="Nakasone K."/>
            <person name="Mori H."/>
        </authorList>
    </citation>
    <scope>NUCLEOTIDE SEQUENCE [LARGE SCALE GENOMIC DNA]</scope>
    <source>
        <strain evidence="8">JCM 10179 / CIP 106290 / LMG 19151 / DSS12</strain>
    </source>
</reference>
<comment type="similarity">
    <text evidence="1">Belongs to the peptidase S45 family.</text>
</comment>
<dbReference type="Proteomes" id="UP000002350">
    <property type="component" value="Chromosome"/>
</dbReference>
<keyword evidence="2" id="KW-0378">Hydrolase</keyword>
<dbReference type="PIRSF" id="PIRSF001227">
    <property type="entry name" value="Pen_acylase"/>
    <property type="match status" value="1"/>
</dbReference>
<dbReference type="InterPro" id="IPR014395">
    <property type="entry name" value="Pen/GL7ACA/AHL_acylase"/>
</dbReference>
<dbReference type="eggNOG" id="COG2366">
    <property type="taxonomic scope" value="Bacteria"/>
</dbReference>
<dbReference type="HOGENOM" id="CLU_011790_4_0_6"/>